<organism evidence="1 2">
    <name type="scientific">Psychrobacter aquaticus CMS 56</name>
    <dbReference type="NCBI Taxonomy" id="1354303"/>
    <lineage>
        <taxon>Bacteria</taxon>
        <taxon>Pseudomonadati</taxon>
        <taxon>Pseudomonadota</taxon>
        <taxon>Gammaproteobacteria</taxon>
        <taxon>Moraxellales</taxon>
        <taxon>Moraxellaceae</taxon>
        <taxon>Psychrobacter</taxon>
    </lineage>
</organism>
<evidence type="ECO:0000313" key="2">
    <source>
        <dbReference type="Proteomes" id="UP000016761"/>
    </source>
</evidence>
<dbReference type="EMBL" id="AUSW01000015">
    <property type="protein sequence ID" value="ERL56151.1"/>
    <property type="molecule type" value="Genomic_DNA"/>
</dbReference>
<accession>U4T7Q4</accession>
<dbReference type="InterPro" id="IPR009279">
    <property type="entry name" value="Portal_Mu"/>
</dbReference>
<protein>
    <submittedName>
        <fullName evidence="1">Mu-like prophage FluMu protein gp29</fullName>
    </submittedName>
</protein>
<dbReference type="STRING" id="1354303.M917_0829"/>
<dbReference type="AlphaFoldDB" id="U4T7Q4"/>
<dbReference type="RefSeq" id="WP_021813482.1">
    <property type="nucleotide sequence ID" value="NZ_AUSW01000015.1"/>
</dbReference>
<sequence length="510" mass="56131">MTTVIETATQSLSTEIASRAQATAYGSFDIGGIMMSLPNPDAVLKKLGRDVEVYRDILNDPAIKGAVRRRRSSVVSLEYGLEQGDASDKVMSLCQQILANVKLRSLIRELHDASLYGYSPAEIYWTKSASKVGTYWLPERVLGKPPEWFSFDYENQLCFRKLGNITGDAVPDMKFIMARNDATFANPYGVADLAAVYWSAVFRKGGLKFWLRFADKYGQAFIVGKHPRGTPESEVNLIMDSLETLSQDGVAAIPNDGSVEIMEAAGKGATADMFERLLKYCRSEINIALLGQDQSTDSSSTNASAQAGLEVTDDIRDADGEMISEAINELLRYAVQINIGDNEVMPIWSMWSDEDITEALAGRDEKLQKAGARLTKQYFMRAYKLADDEVEVDAVLGATSRTRVNESDGTASQVSGVKADFSEQEFEPLRLDYADANIDKITAASQQYVNDWLNRLQLLVNSAPSMEALPDMIAAEFDNLPTEQLVDVIEMGLMAATLAGRTEVQAEADL</sequence>
<dbReference type="eggNOG" id="COG4383">
    <property type="taxonomic scope" value="Bacteria"/>
</dbReference>
<comment type="caution">
    <text evidence="1">The sequence shown here is derived from an EMBL/GenBank/DDBJ whole genome shotgun (WGS) entry which is preliminary data.</text>
</comment>
<dbReference type="PATRIC" id="fig|1354303.4.peg.816"/>
<name>U4T7Q4_9GAMM</name>
<reference evidence="1 2" key="1">
    <citation type="journal article" date="2013" name="Genome Announc.">
        <title>Draft Genome Sequence of Psychrobacter aquaticus Strain CMS 56T, Isolated from a Cyanobacterial Mat Sample Collected from Water Bodies in the McMurdo Dry Valley Region of Antarctica.</title>
        <authorList>
            <person name="Reddy G.S."/>
            <person name="Ara S."/>
            <person name="Singh A."/>
            <person name="Kumar Pinnaka A."/>
            <person name="Shivaji S."/>
        </authorList>
    </citation>
    <scope>NUCLEOTIDE SEQUENCE [LARGE SCALE GENOMIC DNA]</scope>
    <source>
        <strain evidence="1 2">CMS 56</strain>
    </source>
</reference>
<gene>
    <name evidence="1" type="ORF">M917_0829</name>
</gene>
<dbReference type="OrthoDB" id="9802690at2"/>
<proteinExistence type="predicted"/>
<dbReference type="Proteomes" id="UP000016761">
    <property type="component" value="Unassembled WGS sequence"/>
</dbReference>
<dbReference type="Pfam" id="PF06074">
    <property type="entry name" value="Portal_Mu"/>
    <property type="match status" value="1"/>
</dbReference>
<evidence type="ECO:0000313" key="1">
    <source>
        <dbReference type="EMBL" id="ERL56151.1"/>
    </source>
</evidence>
<keyword evidence="2" id="KW-1185">Reference proteome</keyword>